<dbReference type="EMBL" id="AAOF01000001">
    <property type="protein sequence ID" value="EAR23258.1"/>
    <property type="molecule type" value="Genomic_DNA"/>
</dbReference>
<dbReference type="Gene3D" id="1.10.10.60">
    <property type="entry name" value="Homeodomain-like"/>
    <property type="match status" value="1"/>
</dbReference>
<dbReference type="InterPro" id="IPR020449">
    <property type="entry name" value="Tscrpt_reg_AraC-type_HTH"/>
</dbReference>
<dbReference type="PRINTS" id="PR00032">
    <property type="entry name" value="HTHARAC"/>
</dbReference>
<dbReference type="InterPro" id="IPR053142">
    <property type="entry name" value="PchR_regulatory_protein"/>
</dbReference>
<comment type="caution">
    <text evidence="5">The sequence shown here is derived from an EMBL/GenBank/DDBJ whole genome shotgun (WGS) entry which is preliminary data.</text>
</comment>
<dbReference type="InterPro" id="IPR009057">
    <property type="entry name" value="Homeodomain-like_sf"/>
</dbReference>
<evidence type="ECO:0000313" key="5">
    <source>
        <dbReference type="EMBL" id="EAR23258.1"/>
    </source>
</evidence>
<keyword evidence="3" id="KW-0804">Transcription</keyword>
<organism evidence="5 6">
    <name type="scientific">Nitrococcus mobilis Nb-231</name>
    <dbReference type="NCBI Taxonomy" id="314278"/>
    <lineage>
        <taxon>Bacteria</taxon>
        <taxon>Pseudomonadati</taxon>
        <taxon>Pseudomonadota</taxon>
        <taxon>Gammaproteobacteria</taxon>
        <taxon>Chromatiales</taxon>
        <taxon>Ectothiorhodospiraceae</taxon>
        <taxon>Nitrococcus</taxon>
    </lineage>
</organism>
<dbReference type="Proteomes" id="UP000003374">
    <property type="component" value="Unassembled WGS sequence"/>
</dbReference>
<accession>A4BLS0</accession>
<dbReference type="AlphaFoldDB" id="A4BLS0"/>
<protein>
    <submittedName>
        <fullName evidence="5">Transcriptional regulator YbtA</fullName>
    </submittedName>
</protein>
<keyword evidence="1" id="KW-0805">Transcription regulation</keyword>
<gene>
    <name evidence="5" type="ORF">NB231_15598</name>
</gene>
<dbReference type="SMART" id="SM00342">
    <property type="entry name" value="HTH_ARAC"/>
    <property type="match status" value="1"/>
</dbReference>
<evidence type="ECO:0000256" key="1">
    <source>
        <dbReference type="ARBA" id="ARBA00023015"/>
    </source>
</evidence>
<name>A4BLS0_9GAMM</name>
<feature type="domain" description="HTH araC/xylS-type" evidence="4">
    <location>
        <begin position="253"/>
        <end position="351"/>
    </location>
</feature>
<dbReference type="SUPFAM" id="SSF46689">
    <property type="entry name" value="Homeodomain-like"/>
    <property type="match status" value="1"/>
</dbReference>
<dbReference type="PANTHER" id="PTHR47893">
    <property type="entry name" value="REGULATORY PROTEIN PCHR"/>
    <property type="match status" value="1"/>
</dbReference>
<dbReference type="GO" id="GO:0003700">
    <property type="term" value="F:DNA-binding transcription factor activity"/>
    <property type="evidence" value="ECO:0007669"/>
    <property type="project" value="InterPro"/>
</dbReference>
<evidence type="ECO:0000259" key="4">
    <source>
        <dbReference type="PROSITE" id="PS01124"/>
    </source>
</evidence>
<evidence type="ECO:0000256" key="3">
    <source>
        <dbReference type="ARBA" id="ARBA00023163"/>
    </source>
</evidence>
<sequence length="369" mass="42026">MLFRPNQLFLYPDRFICVFMKRRFIAMEISRMSINQSTLARRELSAIALLSNTSIIDLEPSSNCRLLRTSLQDGVELLVWQGQFENPVTMNVCDDSGRIHFSYSLRGGFQSWFDDSDPEHVHTVHEGDGCINYNPGRSGGFRQHGEFESVTVMMCPEVLSQWVGELSVLLERSISLGRCFAHCLCSNAELRATAHALSKALRVSDLCPEDASNRKRLWLFGNSLVFVSLLLETLESNSQCACDLSLPDREKLIRARELLLRNLSQAPTIDELARASNLTVIRLKRGFRRLFNNSVYGLFQRERMHEARRRLDTEGQPVLRVAVELGYTNASHFAAAFYKEFGVNPSTFKRRQCRKKRSNTVNGLGFKSS</sequence>
<dbReference type="InterPro" id="IPR018060">
    <property type="entry name" value="HTH_AraC"/>
</dbReference>
<dbReference type="PROSITE" id="PS01124">
    <property type="entry name" value="HTH_ARAC_FAMILY_2"/>
    <property type="match status" value="1"/>
</dbReference>
<reference evidence="5 6" key="1">
    <citation type="submission" date="2006-02" db="EMBL/GenBank/DDBJ databases">
        <authorList>
            <person name="Waterbury J."/>
            <person name="Ferriera S."/>
            <person name="Johnson J."/>
            <person name="Kravitz S."/>
            <person name="Halpern A."/>
            <person name="Remington K."/>
            <person name="Beeson K."/>
            <person name="Tran B."/>
            <person name="Rogers Y.-H."/>
            <person name="Friedman R."/>
            <person name="Venter J.C."/>
        </authorList>
    </citation>
    <scope>NUCLEOTIDE SEQUENCE [LARGE SCALE GENOMIC DNA]</scope>
    <source>
        <strain evidence="5 6">Nb-231</strain>
    </source>
</reference>
<dbReference type="Pfam" id="PF12833">
    <property type="entry name" value="HTH_18"/>
    <property type="match status" value="1"/>
</dbReference>
<dbReference type="GO" id="GO:0043565">
    <property type="term" value="F:sequence-specific DNA binding"/>
    <property type="evidence" value="ECO:0007669"/>
    <property type="project" value="InterPro"/>
</dbReference>
<evidence type="ECO:0000256" key="2">
    <source>
        <dbReference type="ARBA" id="ARBA00023125"/>
    </source>
</evidence>
<proteinExistence type="predicted"/>
<keyword evidence="6" id="KW-1185">Reference proteome</keyword>
<keyword evidence="2" id="KW-0238">DNA-binding</keyword>
<dbReference type="HOGENOM" id="CLU_052345_4_2_6"/>
<dbReference type="PANTHER" id="PTHR47893:SF1">
    <property type="entry name" value="REGULATORY PROTEIN PCHR"/>
    <property type="match status" value="1"/>
</dbReference>
<evidence type="ECO:0000313" key="6">
    <source>
        <dbReference type="Proteomes" id="UP000003374"/>
    </source>
</evidence>
<dbReference type="eggNOG" id="COG2207">
    <property type="taxonomic scope" value="Bacteria"/>
</dbReference>
<dbReference type="STRING" id="314278.NB231_15598"/>